<sequence length="56" mass="6969">MFYNFLQFFLLQFLYYHSSFTFLLSRCYYNNKVVIMLNNFVLFVDKKLCFPIIITF</sequence>
<organism evidence="1">
    <name type="scientific">Glossina morsitans morsitans</name>
    <name type="common">Savannah tsetse fly</name>
    <dbReference type="NCBI Taxonomy" id="37546"/>
    <lineage>
        <taxon>Eukaryota</taxon>
        <taxon>Metazoa</taxon>
        <taxon>Ecdysozoa</taxon>
        <taxon>Arthropoda</taxon>
        <taxon>Hexapoda</taxon>
        <taxon>Insecta</taxon>
        <taxon>Pterygota</taxon>
        <taxon>Neoptera</taxon>
        <taxon>Endopterygota</taxon>
        <taxon>Diptera</taxon>
        <taxon>Brachycera</taxon>
        <taxon>Muscomorpha</taxon>
        <taxon>Hippoboscoidea</taxon>
        <taxon>Glossinidae</taxon>
        <taxon>Glossina</taxon>
    </lineage>
</organism>
<feature type="non-terminal residue" evidence="1">
    <location>
        <position position="56"/>
    </location>
</feature>
<name>D3TSQ4_GLOMM</name>
<reference evidence="1" key="1">
    <citation type="journal article" date="2010" name="BMC Genomics">
        <title>An insight into the sialome of Glossina morsitans morsitans.</title>
        <authorList>
            <person name="Alves-Silva J."/>
            <person name="Ribeiro J.M."/>
            <person name="Van Den Abbeele J."/>
            <person name="Attardo G."/>
            <person name="Hao Z."/>
            <person name="Haines L.R."/>
            <person name="Soares M.B."/>
            <person name="Berriman M."/>
            <person name="Aksoy S."/>
            <person name="Lehane M.J."/>
        </authorList>
    </citation>
    <scope>NUCLEOTIDE SEQUENCE</scope>
    <source>
        <tissue evidence="1">Salivary gland</tissue>
    </source>
</reference>
<proteinExistence type="evidence at transcript level"/>
<dbReference type="EMBL" id="EZ424456">
    <property type="protein sequence ID" value="ADD20732.1"/>
    <property type="molecule type" value="mRNA"/>
</dbReference>
<dbReference type="AlphaFoldDB" id="D3TSQ4"/>
<accession>D3TSQ4</accession>
<reference evidence="1" key="2">
    <citation type="submission" date="2010-01" db="EMBL/GenBank/DDBJ databases">
        <authorList>
            <consortium name="International Glossina Genome Initiative"/>
            <person name="da Silva J."/>
            <person name="Ribeiro J.M.C."/>
            <person name="Abbeele J.V."/>
            <person name="Attardo G."/>
            <person name="Hao Z."/>
            <person name="Haines L.R."/>
            <person name="Soares M.B."/>
            <person name="Berriman M."/>
            <person name="Aksoy S."/>
            <person name="Lehane M.J."/>
        </authorList>
    </citation>
    <scope>NUCLEOTIDE SEQUENCE</scope>
    <source>
        <tissue evidence="1">Salivary gland</tissue>
    </source>
</reference>
<protein>
    <submittedName>
        <fullName evidence="1">Hypothetical secreted peptide</fullName>
    </submittedName>
</protein>
<evidence type="ECO:0000313" key="1">
    <source>
        <dbReference type="EMBL" id="ADD20732.1"/>
    </source>
</evidence>